<dbReference type="AlphaFoldDB" id="A0A1I3T3P9"/>
<gene>
    <name evidence="2" type="ORF">SAMN04488138_107206</name>
</gene>
<dbReference type="EMBL" id="FORY01000007">
    <property type="protein sequence ID" value="SFJ64829.1"/>
    <property type="molecule type" value="Genomic_DNA"/>
</dbReference>
<dbReference type="RefSeq" id="WP_066604173.1">
    <property type="nucleotide sequence ID" value="NZ_FORY01000007.1"/>
</dbReference>
<name>A0A1I3T3P9_9RHOB</name>
<keyword evidence="3" id="KW-1185">Reference proteome</keyword>
<keyword evidence="1" id="KW-0732">Signal</keyword>
<feature type="signal peptide" evidence="1">
    <location>
        <begin position="1"/>
        <end position="19"/>
    </location>
</feature>
<reference evidence="2 3" key="1">
    <citation type="submission" date="2016-10" db="EMBL/GenBank/DDBJ databases">
        <authorList>
            <person name="de Groot N.N."/>
        </authorList>
    </citation>
    <scope>NUCLEOTIDE SEQUENCE [LARGE SCALE GENOMIC DNA]</scope>
    <source>
        <strain evidence="2 3">CGMCC 1.8891</strain>
    </source>
</reference>
<evidence type="ECO:0000313" key="2">
    <source>
        <dbReference type="EMBL" id="SFJ64829.1"/>
    </source>
</evidence>
<sequence length="158" mass="16946">MKQTYLSAALILGAGMAQAGEYCLLDGTEMFTCTFNGGTKAVELCDAVWEDGDMASYGFFKSNGDVEKEILQEKVTMLATPWNGMGNYVSESVRFDADESYSYEVWSGGERAEGAELDGGINVIKDNEVIATLTCDTGSVTSDLGTLIDMIDLAQVSP</sequence>
<dbReference type="STRING" id="576117.SAMN04488138_107206"/>
<feature type="chain" id="PRO_5010278678" evidence="1">
    <location>
        <begin position="20"/>
        <end position="158"/>
    </location>
</feature>
<proteinExistence type="predicted"/>
<dbReference type="GeneID" id="98664930"/>
<organism evidence="2 3">
    <name type="scientific">Celeribacter halophilus</name>
    <dbReference type="NCBI Taxonomy" id="576117"/>
    <lineage>
        <taxon>Bacteria</taxon>
        <taxon>Pseudomonadati</taxon>
        <taxon>Pseudomonadota</taxon>
        <taxon>Alphaproteobacteria</taxon>
        <taxon>Rhodobacterales</taxon>
        <taxon>Roseobacteraceae</taxon>
        <taxon>Celeribacter</taxon>
    </lineage>
</organism>
<dbReference type="Proteomes" id="UP000183299">
    <property type="component" value="Unassembled WGS sequence"/>
</dbReference>
<dbReference type="OrthoDB" id="7426224at2"/>
<evidence type="ECO:0000256" key="1">
    <source>
        <dbReference type="SAM" id="SignalP"/>
    </source>
</evidence>
<accession>A0A1I3T3P9</accession>
<evidence type="ECO:0000313" key="3">
    <source>
        <dbReference type="Proteomes" id="UP000183299"/>
    </source>
</evidence>
<protein>
    <submittedName>
        <fullName evidence="2">Uncharacterized protein</fullName>
    </submittedName>
</protein>